<evidence type="ECO:0000259" key="1">
    <source>
        <dbReference type="Pfam" id="PF04422"/>
    </source>
</evidence>
<dbReference type="GO" id="GO:0052592">
    <property type="term" value="F:oxidoreductase activity, acting on CH or CH2 groups, with an iron-sulfur protein as acceptor"/>
    <property type="evidence" value="ECO:0007669"/>
    <property type="project" value="TreeGrafter"/>
</dbReference>
<dbReference type="EMBL" id="BARS01055265">
    <property type="protein sequence ID" value="GAG44055.1"/>
    <property type="molecule type" value="Genomic_DNA"/>
</dbReference>
<sequence>CQSTNFDLLHQGTDGGVVNSLLTYMFDEKLIDGAVVAKTKAPFSREPFFAECKEDLLGTSGLKLGISQQLDEVQKRHSYSSSLPELNKHKFKKLAIVGTPCQIYTIRSMQSLGIIPSQNIEYCLGLFCYENFEFDQRKIEKFQREFNLKFEDIEKINIKKDLIIQLKGDKNRKSLIHIPFEDLKEYMRPACNACSDFTNVYADISF</sequence>
<name>X0XLK6_9ZZZZ</name>
<proteinExistence type="predicted"/>
<dbReference type="InterPro" id="IPR007516">
    <property type="entry name" value="Co_F420_Hydgase/DH_bsu_N"/>
</dbReference>
<feature type="non-terminal residue" evidence="3">
    <location>
        <position position="206"/>
    </location>
</feature>
<dbReference type="Pfam" id="PF04422">
    <property type="entry name" value="FrhB_FdhB_N"/>
    <property type="match status" value="1"/>
</dbReference>
<gene>
    <name evidence="3" type="ORF">S01H1_81637</name>
</gene>
<evidence type="ECO:0000313" key="3">
    <source>
        <dbReference type="EMBL" id="GAG44055.1"/>
    </source>
</evidence>
<dbReference type="PANTHER" id="PTHR31332:SF0">
    <property type="entry name" value="7-HYDROXYMETHYL CHLOROPHYLL A REDUCTASE, CHLOROPLASTIC"/>
    <property type="match status" value="1"/>
</dbReference>
<dbReference type="AlphaFoldDB" id="X0XLK6"/>
<dbReference type="InterPro" id="IPR045220">
    <property type="entry name" value="FRHB/FDHB/HCAR-like"/>
</dbReference>
<feature type="non-terminal residue" evidence="3">
    <location>
        <position position="1"/>
    </location>
</feature>
<dbReference type="InterPro" id="IPR007525">
    <property type="entry name" value="FrhB_FdhB_C"/>
</dbReference>
<feature type="domain" description="Coenzyme F420 hydrogenase/dehydrogenase beta subunit C-terminal" evidence="2">
    <location>
        <begin position="92"/>
        <end position="206"/>
    </location>
</feature>
<feature type="domain" description="Coenzyme F420 hydrogenase/dehydrogenase beta subunit N-terminal" evidence="1">
    <location>
        <begin position="2"/>
        <end position="67"/>
    </location>
</feature>
<evidence type="ECO:0008006" key="4">
    <source>
        <dbReference type="Google" id="ProtNLM"/>
    </source>
</evidence>
<comment type="caution">
    <text evidence="3">The sequence shown here is derived from an EMBL/GenBank/DDBJ whole genome shotgun (WGS) entry which is preliminary data.</text>
</comment>
<dbReference type="Pfam" id="PF04432">
    <property type="entry name" value="FrhB_FdhB_C"/>
    <property type="match status" value="1"/>
</dbReference>
<evidence type="ECO:0000259" key="2">
    <source>
        <dbReference type="Pfam" id="PF04432"/>
    </source>
</evidence>
<protein>
    <recommendedName>
        <fullName evidence="4">Coenzyme F420 hydrogenase/dehydrogenase beta subunit C-terminal domain-containing protein</fullName>
    </recommendedName>
</protein>
<organism evidence="3">
    <name type="scientific">marine sediment metagenome</name>
    <dbReference type="NCBI Taxonomy" id="412755"/>
    <lineage>
        <taxon>unclassified sequences</taxon>
        <taxon>metagenomes</taxon>
        <taxon>ecological metagenomes</taxon>
    </lineage>
</organism>
<accession>X0XLK6</accession>
<dbReference type="PANTHER" id="PTHR31332">
    <property type="entry name" value="7-HYDROXYMETHYL CHLOROPHYLL A REDUCTASE, CHLOROPLASTIC"/>
    <property type="match status" value="1"/>
</dbReference>
<reference evidence="3" key="1">
    <citation type="journal article" date="2014" name="Front. Microbiol.">
        <title>High frequency of phylogenetically diverse reductive dehalogenase-homologous genes in deep subseafloor sedimentary metagenomes.</title>
        <authorList>
            <person name="Kawai M."/>
            <person name="Futagami T."/>
            <person name="Toyoda A."/>
            <person name="Takaki Y."/>
            <person name="Nishi S."/>
            <person name="Hori S."/>
            <person name="Arai W."/>
            <person name="Tsubouchi T."/>
            <person name="Morono Y."/>
            <person name="Uchiyama I."/>
            <person name="Ito T."/>
            <person name="Fujiyama A."/>
            <person name="Inagaki F."/>
            <person name="Takami H."/>
        </authorList>
    </citation>
    <scope>NUCLEOTIDE SEQUENCE</scope>
    <source>
        <strain evidence="3">Expedition CK06-06</strain>
    </source>
</reference>